<organism evidence="1 2">
    <name type="scientific">Niabella yanshanensis</name>
    <dbReference type="NCBI Taxonomy" id="577386"/>
    <lineage>
        <taxon>Bacteria</taxon>
        <taxon>Pseudomonadati</taxon>
        <taxon>Bacteroidota</taxon>
        <taxon>Chitinophagia</taxon>
        <taxon>Chitinophagales</taxon>
        <taxon>Chitinophagaceae</taxon>
        <taxon>Niabella</taxon>
    </lineage>
</organism>
<evidence type="ECO:0000313" key="2">
    <source>
        <dbReference type="Proteomes" id="UP001325680"/>
    </source>
</evidence>
<keyword evidence="2" id="KW-1185">Reference proteome</keyword>
<dbReference type="RefSeq" id="WP_114791933.1">
    <property type="nucleotide sequence ID" value="NZ_CP139960.1"/>
</dbReference>
<accession>A0ABZ0W186</accession>
<gene>
    <name evidence="1" type="ORF">U0035_14940</name>
</gene>
<proteinExistence type="predicted"/>
<sequence>MLRRLGGYKADIVIAKKDLSIFNRKHNNSPTEFYFDVLYHLIDRKLSDSNCEYMLYLSQRGNNSLSDFQKAVDKTLIASHTLENPISYRLEVVPGSEMPELSIIDYLIWAVQRKLLKKEARYFEALENKYRVILNLYDNI</sequence>
<dbReference type="EMBL" id="CP139960">
    <property type="protein sequence ID" value="WQD36967.1"/>
    <property type="molecule type" value="Genomic_DNA"/>
</dbReference>
<protein>
    <submittedName>
        <fullName evidence="1">Uncharacterized protein</fullName>
    </submittedName>
</protein>
<reference evidence="1 2" key="1">
    <citation type="submission" date="2023-12" db="EMBL/GenBank/DDBJ databases">
        <title>Genome sequencing and assembly of bacterial species from a model synthetic community.</title>
        <authorList>
            <person name="Hogle S.L."/>
        </authorList>
    </citation>
    <scope>NUCLEOTIDE SEQUENCE [LARGE SCALE GENOMIC DNA]</scope>
    <source>
        <strain evidence="1 2">HAMBI_3031</strain>
    </source>
</reference>
<dbReference type="Proteomes" id="UP001325680">
    <property type="component" value="Chromosome"/>
</dbReference>
<evidence type="ECO:0000313" key="1">
    <source>
        <dbReference type="EMBL" id="WQD36967.1"/>
    </source>
</evidence>
<name>A0ABZ0W186_9BACT</name>